<evidence type="ECO:0000256" key="5">
    <source>
        <dbReference type="ARBA" id="ARBA00017962"/>
    </source>
</evidence>
<evidence type="ECO:0000256" key="18">
    <source>
        <dbReference type="ARBA" id="ARBA00032181"/>
    </source>
</evidence>
<comment type="similarity">
    <text evidence="4">Belongs to the glycosyltransferase 49 family.</text>
</comment>
<gene>
    <name evidence="22" type="ORF">FSP39_010855</name>
</gene>
<evidence type="ECO:0000256" key="1">
    <source>
        <dbReference type="ARBA" id="ARBA00001936"/>
    </source>
</evidence>
<evidence type="ECO:0000256" key="19">
    <source>
        <dbReference type="ARBA" id="ARBA00033291"/>
    </source>
</evidence>
<comment type="catalytic activity">
    <reaction evidence="20">
        <text>3-O-[beta-D-Xyl-(1-&gt;4)-Rib-ol-P-Rib-ol-P-3-beta-D-GalNAc-(1-&gt;3)-beta-D-GlcNAc-(1-&gt;4)-(O-6-P-alpha-D-Man)]-Thr-[protein] + UDP-alpha-D-glucuronate = 3-O-[beta-D-GlcA-(1-&gt;3)-beta-D-Xyl-(1-&gt;4)-Rib-ol-P-Rib-ol-P-3-beta-D-GalNAc-(1-&gt;3)-beta-D-GlcNAc-(1-&gt;4)-(O-6-P-alpha-D-Man)]-Thr-[protein] + UDP + H(+)</text>
        <dbReference type="Rhea" id="RHEA:46860"/>
        <dbReference type="Rhea" id="RHEA-COMP:15023"/>
        <dbReference type="Rhea" id="RHEA-COMP:17482"/>
        <dbReference type="ChEBI" id="CHEBI:15378"/>
        <dbReference type="ChEBI" id="CHEBI:58052"/>
        <dbReference type="ChEBI" id="CHEBI:58223"/>
        <dbReference type="ChEBI" id="CHEBI:142405"/>
        <dbReference type="ChEBI" id="CHEBI:177336"/>
    </reaction>
</comment>
<evidence type="ECO:0000256" key="9">
    <source>
        <dbReference type="ARBA" id="ARBA00022723"/>
    </source>
</evidence>
<dbReference type="Pfam" id="PF13896">
    <property type="entry name" value="Glyco_transf_49"/>
    <property type="match status" value="1"/>
</dbReference>
<keyword evidence="13 21" id="KW-0472">Membrane</keyword>
<dbReference type="EMBL" id="VSWD01000003">
    <property type="protein sequence ID" value="KAK3106012.1"/>
    <property type="molecule type" value="Genomic_DNA"/>
</dbReference>
<dbReference type="GO" id="GO:0046872">
    <property type="term" value="F:metal ion binding"/>
    <property type="evidence" value="ECO:0007669"/>
    <property type="project" value="UniProtKB-KW"/>
</dbReference>
<organism evidence="22 23">
    <name type="scientific">Pinctada imbricata</name>
    <name type="common">Atlantic pearl-oyster</name>
    <name type="synonym">Pinctada martensii</name>
    <dbReference type="NCBI Taxonomy" id="66713"/>
    <lineage>
        <taxon>Eukaryota</taxon>
        <taxon>Metazoa</taxon>
        <taxon>Spiralia</taxon>
        <taxon>Lophotrochozoa</taxon>
        <taxon>Mollusca</taxon>
        <taxon>Bivalvia</taxon>
        <taxon>Autobranchia</taxon>
        <taxon>Pteriomorphia</taxon>
        <taxon>Pterioida</taxon>
        <taxon>Pterioidea</taxon>
        <taxon>Pteriidae</taxon>
        <taxon>Pinctada</taxon>
    </lineage>
</organism>
<evidence type="ECO:0000256" key="11">
    <source>
        <dbReference type="ARBA" id="ARBA00022989"/>
    </source>
</evidence>
<evidence type="ECO:0000256" key="4">
    <source>
        <dbReference type="ARBA" id="ARBA00008539"/>
    </source>
</evidence>
<keyword evidence="10" id="KW-0735">Signal-anchor</keyword>
<protein>
    <recommendedName>
        <fullName evidence="5">Beta-1,4-glucuronyltransferase 1</fullName>
    </recommendedName>
    <alternativeName>
        <fullName evidence="16">I-beta-1,3-N-acetylglucosaminyltransferase</fullName>
    </alternativeName>
    <alternativeName>
        <fullName evidence="19">N-acetyllactosaminide beta-1,3-N-acetylglucosaminyltransferase</fullName>
    </alternativeName>
    <alternativeName>
        <fullName evidence="17">Poly-N-acetyllactosamine extension enzyme</fullName>
    </alternativeName>
    <alternativeName>
        <fullName evidence="18">UDP-GlcNAc:betaGal beta-1,3-N-acetylglucosaminyltransferase 1</fullName>
    </alternativeName>
</protein>
<name>A0AA89C4U5_PINIB</name>
<keyword evidence="6" id="KW-0328">Glycosyltransferase</keyword>
<evidence type="ECO:0000256" key="10">
    <source>
        <dbReference type="ARBA" id="ARBA00022968"/>
    </source>
</evidence>
<evidence type="ECO:0000256" key="16">
    <source>
        <dbReference type="ARBA" id="ARBA00030723"/>
    </source>
</evidence>
<evidence type="ECO:0000256" key="7">
    <source>
        <dbReference type="ARBA" id="ARBA00022679"/>
    </source>
</evidence>
<evidence type="ECO:0000256" key="20">
    <source>
        <dbReference type="ARBA" id="ARBA00047852"/>
    </source>
</evidence>
<keyword evidence="8 21" id="KW-0812">Transmembrane</keyword>
<dbReference type="Proteomes" id="UP001186944">
    <property type="component" value="Unassembled WGS sequence"/>
</dbReference>
<keyword evidence="15" id="KW-0464">Manganese</keyword>
<dbReference type="AlphaFoldDB" id="A0AA89C4U5"/>
<keyword evidence="9" id="KW-0479">Metal-binding</keyword>
<keyword evidence="7" id="KW-0808">Transferase</keyword>
<dbReference type="GO" id="GO:0035269">
    <property type="term" value="P:protein O-linked glycosylation via mannose"/>
    <property type="evidence" value="ECO:0007669"/>
    <property type="project" value="TreeGrafter"/>
</dbReference>
<evidence type="ECO:0000256" key="3">
    <source>
        <dbReference type="ARBA" id="ARBA00004922"/>
    </source>
</evidence>
<evidence type="ECO:0000256" key="14">
    <source>
        <dbReference type="ARBA" id="ARBA00023180"/>
    </source>
</evidence>
<feature type="transmembrane region" description="Helical" evidence="21">
    <location>
        <begin position="9"/>
        <end position="29"/>
    </location>
</feature>
<dbReference type="GO" id="GO:0015020">
    <property type="term" value="F:glucuronosyltransferase activity"/>
    <property type="evidence" value="ECO:0007669"/>
    <property type="project" value="InterPro"/>
</dbReference>
<sequence length="377" mass="43597">MKINVLKRLIVTCGFMAIAIIGYNSFLLVNRNYRGSDGEVFYGCSVRISSQINSVLLDTKWKEIEGAYCADRDDYFIIKDVFKTSKIRKLVRNSETVTIATQTTPNHIQALDLLAQRWDGPISVVVYLCVKDVQRALYSLINYRSIMVSFHFVAIDWDVENYSLCEMMMTTKTGFFNPREKRVPYPYSVLRNTAVTSVEEGYVFLTDIDMVPSANLNGLFLEHIKNMTNDRNGNKNLYPFISPEVYKLKFSTAYVIPAFEAVNSLYYARDKKELVSLVKRGFIRQCAIKSCKICQQSTLYNKWLSNPVNGSYSITLANRYYEPFYILHRSSYPKFDERFKDRGFDRISQVNKQFIHVEKGRISIMAALHSKTPKHPL</sequence>
<proteinExistence type="inferred from homology"/>
<evidence type="ECO:0000256" key="21">
    <source>
        <dbReference type="SAM" id="Phobius"/>
    </source>
</evidence>
<dbReference type="GO" id="GO:0000139">
    <property type="term" value="C:Golgi membrane"/>
    <property type="evidence" value="ECO:0007669"/>
    <property type="project" value="UniProtKB-SubCell"/>
</dbReference>
<comment type="cofactor">
    <cofactor evidence="1">
        <name>Mn(2+)</name>
        <dbReference type="ChEBI" id="CHEBI:29035"/>
    </cofactor>
</comment>
<evidence type="ECO:0000256" key="6">
    <source>
        <dbReference type="ARBA" id="ARBA00022676"/>
    </source>
</evidence>
<dbReference type="PANTHER" id="PTHR46420">
    <property type="entry name" value="BETA-1,4-GLUCURONYLTRANSFERASE 1"/>
    <property type="match status" value="1"/>
</dbReference>
<accession>A0AA89C4U5</accession>
<evidence type="ECO:0000256" key="13">
    <source>
        <dbReference type="ARBA" id="ARBA00023136"/>
    </source>
</evidence>
<evidence type="ECO:0000256" key="15">
    <source>
        <dbReference type="ARBA" id="ARBA00023211"/>
    </source>
</evidence>
<evidence type="ECO:0000256" key="2">
    <source>
        <dbReference type="ARBA" id="ARBA00004323"/>
    </source>
</evidence>
<keyword evidence="11 21" id="KW-1133">Transmembrane helix</keyword>
<keyword evidence="12" id="KW-0333">Golgi apparatus</keyword>
<keyword evidence="14" id="KW-0325">Glycoprotein</keyword>
<evidence type="ECO:0000256" key="8">
    <source>
        <dbReference type="ARBA" id="ARBA00022692"/>
    </source>
</evidence>
<comment type="subcellular location">
    <subcellularLocation>
        <location evidence="2">Golgi apparatus membrane</location>
        <topology evidence="2">Single-pass type II membrane protein</topology>
    </subcellularLocation>
</comment>
<evidence type="ECO:0000313" key="23">
    <source>
        <dbReference type="Proteomes" id="UP001186944"/>
    </source>
</evidence>
<comment type="pathway">
    <text evidence="3">Protein modification; protein glycosylation.</text>
</comment>
<evidence type="ECO:0000313" key="22">
    <source>
        <dbReference type="EMBL" id="KAK3106012.1"/>
    </source>
</evidence>
<evidence type="ECO:0000256" key="17">
    <source>
        <dbReference type="ARBA" id="ARBA00032175"/>
    </source>
</evidence>
<dbReference type="PANTHER" id="PTHR46420:SF1">
    <property type="entry name" value="BETA-1,4-GLUCURONYLTRANSFERASE 1"/>
    <property type="match status" value="1"/>
</dbReference>
<keyword evidence="23" id="KW-1185">Reference proteome</keyword>
<dbReference type="InterPro" id="IPR043189">
    <property type="entry name" value="B4GAT1"/>
</dbReference>
<evidence type="ECO:0000256" key="12">
    <source>
        <dbReference type="ARBA" id="ARBA00023034"/>
    </source>
</evidence>
<reference evidence="22" key="1">
    <citation type="submission" date="2019-08" db="EMBL/GenBank/DDBJ databases">
        <title>The improved chromosome-level genome for the pearl oyster Pinctada fucata martensii using PacBio sequencing and Hi-C.</title>
        <authorList>
            <person name="Zheng Z."/>
        </authorList>
    </citation>
    <scope>NUCLEOTIDE SEQUENCE</scope>
    <source>
        <strain evidence="22">ZZ-2019</strain>
        <tissue evidence="22">Adductor muscle</tissue>
    </source>
</reference>
<comment type="caution">
    <text evidence="22">The sequence shown here is derived from an EMBL/GenBank/DDBJ whole genome shotgun (WGS) entry which is preliminary data.</text>
</comment>